<keyword evidence="2" id="KW-1185">Reference proteome</keyword>
<comment type="caution">
    <text evidence="1">The sequence shown here is derived from an EMBL/GenBank/DDBJ whole genome shotgun (WGS) entry which is preliminary data.</text>
</comment>
<gene>
    <name evidence="1" type="ORF">SCF082_LOCUS25528</name>
</gene>
<accession>A0ABP0M345</accession>
<feature type="non-terminal residue" evidence="1">
    <location>
        <position position="148"/>
    </location>
</feature>
<evidence type="ECO:0000313" key="2">
    <source>
        <dbReference type="Proteomes" id="UP001642464"/>
    </source>
</evidence>
<organism evidence="1 2">
    <name type="scientific">Durusdinium trenchii</name>
    <dbReference type="NCBI Taxonomy" id="1381693"/>
    <lineage>
        <taxon>Eukaryota</taxon>
        <taxon>Sar</taxon>
        <taxon>Alveolata</taxon>
        <taxon>Dinophyceae</taxon>
        <taxon>Suessiales</taxon>
        <taxon>Symbiodiniaceae</taxon>
        <taxon>Durusdinium</taxon>
    </lineage>
</organism>
<evidence type="ECO:0000313" key="1">
    <source>
        <dbReference type="EMBL" id="CAK9045127.1"/>
    </source>
</evidence>
<sequence length="148" mass="16792">MIPSPLPPWRRVWQTGLRAVWWRKRHASSDPSVLLHEDRSQRNQQLVALIRSLGASPAGQLEALERAQPSDLQQMPYRRLLDEIAKSLPRDVGEKVSWDLTGRLAETLKKLNAQSLHQRLGLRLNNALLQDSHAQLPQLISQLCGTAM</sequence>
<dbReference type="Proteomes" id="UP001642464">
    <property type="component" value="Unassembled WGS sequence"/>
</dbReference>
<reference evidence="1 2" key="1">
    <citation type="submission" date="2024-02" db="EMBL/GenBank/DDBJ databases">
        <authorList>
            <person name="Chen Y."/>
            <person name="Shah S."/>
            <person name="Dougan E. K."/>
            <person name="Thang M."/>
            <person name="Chan C."/>
        </authorList>
    </citation>
    <scope>NUCLEOTIDE SEQUENCE [LARGE SCALE GENOMIC DNA]</scope>
</reference>
<proteinExistence type="predicted"/>
<dbReference type="EMBL" id="CAXAMM010019180">
    <property type="protein sequence ID" value="CAK9045127.1"/>
    <property type="molecule type" value="Genomic_DNA"/>
</dbReference>
<protein>
    <submittedName>
        <fullName evidence="1">Uncharacterized protein</fullName>
    </submittedName>
</protein>
<name>A0ABP0M345_9DINO</name>